<feature type="compositionally biased region" description="Basic residues" evidence="1">
    <location>
        <begin position="63"/>
        <end position="74"/>
    </location>
</feature>
<dbReference type="Proteomes" id="UP000325458">
    <property type="component" value="Chromosome"/>
</dbReference>
<reference evidence="3 5" key="2">
    <citation type="submission" date="2017-09" db="EMBL/GenBank/DDBJ databases">
        <authorList>
            <person name="Lee N."/>
            <person name="Cho B.-K."/>
        </authorList>
    </citation>
    <scope>NUCLEOTIDE SEQUENCE [LARGE SCALE GENOMIC DNA]</scope>
    <source>
        <strain evidence="3 5">ATCC 23948</strain>
    </source>
</reference>
<gene>
    <name evidence="2" type="ORF">BG653_00251</name>
    <name evidence="3" type="ORF">CP981_34285</name>
</gene>
<name>A0AAE6NNG6_STRPT</name>
<dbReference type="AlphaFoldDB" id="A0AAE6NNG6"/>
<keyword evidence="4" id="KW-1185">Reference proteome</keyword>
<dbReference type="KEGG" id="spla:CP981_34285"/>
<proteinExistence type="predicted"/>
<dbReference type="RefSeq" id="WP_085922296.1">
    <property type="nucleotide sequence ID" value="NZ_BAABSS010000001.1"/>
</dbReference>
<dbReference type="EMBL" id="MIGA01000001">
    <property type="protein sequence ID" value="OSY48374.1"/>
    <property type="molecule type" value="Genomic_DNA"/>
</dbReference>
<reference evidence="2 4" key="1">
    <citation type="submission" date="2016-09" db="EMBL/GenBank/DDBJ databases">
        <title>Streptomyces platensis DSM40041, a candidate organism with high potential of specific P450 cytochromes.</title>
        <authorList>
            <person name="Grumaz C."/>
            <person name="Vainshtein Y."/>
            <person name="Kirstahler P."/>
            <person name="Sohn K."/>
        </authorList>
    </citation>
    <scope>NUCLEOTIDE SEQUENCE [LARGE SCALE GENOMIC DNA]</scope>
    <source>
        <strain evidence="2 4">DSM 40041</strain>
    </source>
</reference>
<dbReference type="EMBL" id="CP023691">
    <property type="protein sequence ID" value="QEV56002.1"/>
    <property type="molecule type" value="Genomic_DNA"/>
</dbReference>
<accession>A0AAE6NNG6</accession>
<evidence type="ECO:0000256" key="1">
    <source>
        <dbReference type="SAM" id="MobiDB-lite"/>
    </source>
</evidence>
<evidence type="ECO:0000313" key="3">
    <source>
        <dbReference type="EMBL" id="QEV56002.1"/>
    </source>
</evidence>
<protein>
    <submittedName>
        <fullName evidence="3">Uncharacterized protein</fullName>
    </submittedName>
</protein>
<evidence type="ECO:0000313" key="2">
    <source>
        <dbReference type="EMBL" id="OSY48374.1"/>
    </source>
</evidence>
<dbReference type="Proteomes" id="UP000194225">
    <property type="component" value="Unassembled WGS sequence"/>
</dbReference>
<evidence type="ECO:0000313" key="4">
    <source>
        <dbReference type="Proteomes" id="UP000194225"/>
    </source>
</evidence>
<dbReference type="GeneID" id="90928297"/>
<feature type="compositionally biased region" description="Basic and acidic residues" evidence="1">
    <location>
        <begin position="30"/>
        <end position="39"/>
    </location>
</feature>
<evidence type="ECO:0000313" key="5">
    <source>
        <dbReference type="Proteomes" id="UP000325458"/>
    </source>
</evidence>
<feature type="region of interest" description="Disordered" evidence="1">
    <location>
        <begin position="30"/>
        <end position="86"/>
    </location>
</feature>
<sequence length="225" mass="24774">MTIEDILQAEADEVGSVLADHDPEAFTRRLAERIAEAERQTPPPARPVPDGRHDRGPAPAHPGRARPLPRRPRPRPVPSATAGPEELRRHLHTLCESVLRGGHRGRLEKFARDYDAVGARTFACLLYSINRRDAAVFWWRFAAGAEDQLSAHCLAIHHAADDNLIDARLWRTIATALGYSPRRHLPNPAPGAPLPDPGWLLARSGPELQQFAEPQTPLSVGCAGR</sequence>
<organism evidence="3 5">
    <name type="scientific">Streptomyces platensis</name>
    <dbReference type="NCBI Taxonomy" id="58346"/>
    <lineage>
        <taxon>Bacteria</taxon>
        <taxon>Bacillati</taxon>
        <taxon>Actinomycetota</taxon>
        <taxon>Actinomycetes</taxon>
        <taxon>Kitasatosporales</taxon>
        <taxon>Streptomycetaceae</taxon>
        <taxon>Streptomyces</taxon>
    </lineage>
</organism>